<protein>
    <submittedName>
        <fullName evidence="1">DGQHR domain-containing protein</fullName>
    </submittedName>
</protein>
<dbReference type="InterPro" id="IPR017642">
    <property type="entry name" value="DNA_S_mod_DndB"/>
</dbReference>
<dbReference type="EMBL" id="CP041969">
    <property type="protein sequence ID" value="QMV44730.1"/>
    <property type="molecule type" value="Genomic_DNA"/>
</dbReference>
<organism evidence="1 2">
    <name type="scientific">Cohnella cholangitidis</name>
    <dbReference type="NCBI Taxonomy" id="2598458"/>
    <lineage>
        <taxon>Bacteria</taxon>
        <taxon>Bacillati</taxon>
        <taxon>Bacillota</taxon>
        <taxon>Bacilli</taxon>
        <taxon>Bacillales</taxon>
        <taxon>Paenibacillaceae</taxon>
        <taxon>Cohnella</taxon>
    </lineage>
</organism>
<keyword evidence="2" id="KW-1185">Reference proteome</keyword>
<dbReference type="InterPro" id="IPR017601">
    <property type="entry name" value="DGQHR-contain_dom"/>
</dbReference>
<accession>A0A7G5C696</accession>
<name>A0A7G5C696_9BACL</name>
<dbReference type="AlphaFoldDB" id="A0A7G5C696"/>
<dbReference type="CDD" id="cd16413">
    <property type="entry name" value="DGQHR_domain"/>
    <property type="match status" value="1"/>
</dbReference>
<reference evidence="1 2" key="1">
    <citation type="submission" date="2019-07" db="EMBL/GenBank/DDBJ databases">
        <authorList>
            <person name="Kim J.K."/>
            <person name="Cheong H.-M."/>
            <person name="Choi Y."/>
            <person name="Hwang K.J."/>
            <person name="Lee S."/>
            <person name="Choi C."/>
        </authorList>
    </citation>
    <scope>NUCLEOTIDE SEQUENCE [LARGE SCALE GENOMIC DNA]</scope>
    <source>
        <strain evidence="1 2">KS 22</strain>
    </source>
</reference>
<gene>
    <name evidence="1" type="ORF">FPL14_28855</name>
</gene>
<dbReference type="RefSeq" id="WP_182301021.1">
    <property type="nucleotide sequence ID" value="NZ_CP041969.1"/>
</dbReference>
<evidence type="ECO:0000313" key="1">
    <source>
        <dbReference type="EMBL" id="QMV44730.1"/>
    </source>
</evidence>
<dbReference type="Proteomes" id="UP000515679">
    <property type="component" value="Chromosome"/>
</dbReference>
<dbReference type="Pfam" id="PF14072">
    <property type="entry name" value="DndB"/>
    <property type="match status" value="1"/>
</dbReference>
<evidence type="ECO:0000313" key="2">
    <source>
        <dbReference type="Proteomes" id="UP000515679"/>
    </source>
</evidence>
<dbReference type="NCBIfam" id="TIGR03187">
    <property type="entry name" value="DGQHR"/>
    <property type="match status" value="1"/>
</dbReference>
<dbReference type="KEGG" id="cchl:FPL14_28855"/>
<sequence>MDRTMPQQIVIENVIQSKMRGKVIYQSSVPAAVALSLTVVKPFDDASGKGYQRPVDPKRCHDFALYLSKGDDALFTPILLNASANWEFNAYDKQRLNIGRLFCKGKASLMDGQHRVGGIKRYVQETNADIMVPFLAFHSLDEDEEIQLFDTINTKAKGIGPSLSKYLRRDSDELSWIATELLVRKDSPFYNIGSIIGRRVKGRHITLQNLYRTLHFLFKKEEITLMPKEEKLNIALFYYNSIKETFTYEWLDYSGHRITHIVCLDALSIAGGSILNEFFSIENKKSDYNSMTRAIFQLKKVDWGSNGHLRYLKGLSGSKTLASELTNIMLSNK</sequence>
<proteinExistence type="predicted"/>